<proteinExistence type="predicted"/>
<accession>A0A4U5PCJ5</accession>
<evidence type="ECO:0000313" key="2">
    <source>
        <dbReference type="Proteomes" id="UP000298663"/>
    </source>
</evidence>
<dbReference type="EMBL" id="AZBU02000002">
    <property type="protein sequence ID" value="TKR94129.1"/>
    <property type="molecule type" value="Genomic_DNA"/>
</dbReference>
<comment type="caution">
    <text evidence="1">The sequence shown here is derived from an EMBL/GenBank/DDBJ whole genome shotgun (WGS) entry which is preliminary data.</text>
</comment>
<reference evidence="1 2" key="1">
    <citation type="journal article" date="2015" name="Genome Biol.">
        <title>Comparative genomics of Steinernema reveals deeply conserved gene regulatory networks.</title>
        <authorList>
            <person name="Dillman A.R."/>
            <person name="Macchietto M."/>
            <person name="Porter C.F."/>
            <person name="Rogers A."/>
            <person name="Williams B."/>
            <person name="Antoshechkin I."/>
            <person name="Lee M.M."/>
            <person name="Goodwin Z."/>
            <person name="Lu X."/>
            <person name="Lewis E.E."/>
            <person name="Goodrich-Blair H."/>
            <person name="Stock S.P."/>
            <person name="Adams B.J."/>
            <person name="Sternberg P.W."/>
            <person name="Mortazavi A."/>
        </authorList>
    </citation>
    <scope>NUCLEOTIDE SEQUENCE [LARGE SCALE GENOMIC DNA]</scope>
    <source>
        <strain evidence="1 2">ALL</strain>
    </source>
</reference>
<organism evidence="1 2">
    <name type="scientific">Steinernema carpocapsae</name>
    <name type="common">Entomopathogenic nematode</name>
    <dbReference type="NCBI Taxonomy" id="34508"/>
    <lineage>
        <taxon>Eukaryota</taxon>
        <taxon>Metazoa</taxon>
        <taxon>Ecdysozoa</taxon>
        <taxon>Nematoda</taxon>
        <taxon>Chromadorea</taxon>
        <taxon>Rhabditida</taxon>
        <taxon>Tylenchina</taxon>
        <taxon>Panagrolaimomorpha</taxon>
        <taxon>Strongyloidoidea</taxon>
        <taxon>Steinernematidae</taxon>
        <taxon>Steinernema</taxon>
    </lineage>
</organism>
<sequence length="122" mass="14326">MRTLQIAATFDFLHMFRKCPISCPNFAKLNGFCGCDFYPKSHSVQICSLRAVPSLDCKTFKLGPEFMQKRRFRSHLFSPLLTFKRRLRVRPYCVSLVRPYKHLFLAGVRFSHRILHLLSCLN</sequence>
<dbReference type="AlphaFoldDB" id="A0A4U5PCJ5"/>
<name>A0A4U5PCJ5_STECR</name>
<gene>
    <name evidence="1" type="ORF">L596_008457</name>
</gene>
<evidence type="ECO:0000313" key="1">
    <source>
        <dbReference type="EMBL" id="TKR94129.1"/>
    </source>
</evidence>
<reference evidence="1 2" key="2">
    <citation type="journal article" date="2019" name="G3 (Bethesda)">
        <title>Hybrid Assembly of the Genome of the Entomopathogenic Nematode Steinernema carpocapsae Identifies the X-Chromosome.</title>
        <authorList>
            <person name="Serra L."/>
            <person name="Macchietto M."/>
            <person name="Macias-Munoz A."/>
            <person name="McGill C.J."/>
            <person name="Rodriguez I.M."/>
            <person name="Rodriguez B."/>
            <person name="Murad R."/>
            <person name="Mortazavi A."/>
        </authorList>
    </citation>
    <scope>NUCLEOTIDE SEQUENCE [LARGE SCALE GENOMIC DNA]</scope>
    <source>
        <strain evidence="1 2">ALL</strain>
    </source>
</reference>
<dbReference type="Proteomes" id="UP000298663">
    <property type="component" value="Unassembled WGS sequence"/>
</dbReference>
<protein>
    <submittedName>
        <fullName evidence="1">Uncharacterized protein</fullName>
    </submittedName>
</protein>
<keyword evidence="2" id="KW-1185">Reference proteome</keyword>